<keyword evidence="6" id="KW-0479">Metal-binding</keyword>
<evidence type="ECO:0000256" key="1">
    <source>
        <dbReference type="ARBA" id="ARBA00004123"/>
    </source>
</evidence>
<feature type="binding site" evidence="6">
    <location>
        <position position="158"/>
    </location>
    <ligand>
        <name>Mg(2+)</name>
        <dbReference type="ChEBI" id="CHEBI:18420"/>
    </ligand>
</feature>
<comment type="similarity">
    <text evidence="3">Belongs to the translin family.</text>
</comment>
<organism evidence="10 11">
    <name type="scientific">Coptotermes formosanus</name>
    <name type="common">Formosan subterranean termite</name>
    <dbReference type="NCBI Taxonomy" id="36987"/>
    <lineage>
        <taxon>Eukaryota</taxon>
        <taxon>Metazoa</taxon>
        <taxon>Ecdysozoa</taxon>
        <taxon>Arthropoda</taxon>
        <taxon>Hexapoda</taxon>
        <taxon>Insecta</taxon>
        <taxon>Pterygota</taxon>
        <taxon>Neoptera</taxon>
        <taxon>Polyneoptera</taxon>
        <taxon>Dictyoptera</taxon>
        <taxon>Blattodea</taxon>
        <taxon>Blattoidea</taxon>
        <taxon>Termitoidae</taxon>
        <taxon>Rhinotermitidae</taxon>
        <taxon>Coptotermes</taxon>
    </lineage>
</organism>
<dbReference type="InterPro" id="IPR016069">
    <property type="entry name" value="Translin_C"/>
</dbReference>
<evidence type="ECO:0000256" key="6">
    <source>
        <dbReference type="PIRSR" id="PIRSR602848-1"/>
    </source>
</evidence>
<keyword evidence="11" id="KW-1185">Reference proteome</keyword>
<sequence length="332" mass="37530">MLKAFTLATFYTVVCLFTHTSGCGRKGRSDRKHDGHHGEGKNKHVIGDKAREVLESIDVNSPVIKCFQQYAAELDFKHDKYERIVKLSRDITIESKRIIFLLHTLDRDSKRETVLMEAMVRLTHLVNVQFKAIANELKGEDPYQYMKAYNAGLQEYIEAVTFHHYLTNNSLPSWSKIQGDLTYTDKEVPSEGDGRSIATGEESTVVTCSTGSPDKDGSFETHVSPVDYILGVADLTGELMRKCINNLGSGNLEGCYHTCTFVREIYSGFLSVNCTGFKEISRKLVTLRQSLGKMENACYTIHVRGSEIPKHMLADVINRKQDDFLEEDEGFY</sequence>
<evidence type="ECO:0000256" key="7">
    <source>
        <dbReference type="PIRSR" id="PIRSR602848-2"/>
    </source>
</evidence>
<dbReference type="InParanoid" id="A0A6L2PQ49"/>
<dbReference type="InterPro" id="IPR036081">
    <property type="entry name" value="Translin_sf"/>
</dbReference>
<dbReference type="GO" id="GO:0005737">
    <property type="term" value="C:cytoplasm"/>
    <property type="evidence" value="ECO:0007669"/>
    <property type="project" value="UniProtKB-SubCell"/>
</dbReference>
<evidence type="ECO:0000256" key="3">
    <source>
        <dbReference type="ARBA" id="ARBA00005902"/>
    </source>
</evidence>
<dbReference type="EMBL" id="BLKM01008141">
    <property type="protein sequence ID" value="GFG32605.1"/>
    <property type="molecule type" value="Genomic_DNA"/>
</dbReference>
<feature type="region of interest" description="Disordered" evidence="8">
    <location>
        <begin position="23"/>
        <end position="43"/>
    </location>
</feature>
<evidence type="ECO:0000313" key="11">
    <source>
        <dbReference type="Proteomes" id="UP000502823"/>
    </source>
</evidence>
<dbReference type="InterPro" id="IPR002848">
    <property type="entry name" value="Translin_fam"/>
</dbReference>
<feature type="compositionally biased region" description="Basic and acidic residues" evidence="8">
    <location>
        <begin position="31"/>
        <end position="43"/>
    </location>
</feature>
<keyword evidence="6" id="KW-0460">Magnesium</keyword>
<dbReference type="GO" id="GO:0005634">
    <property type="term" value="C:nucleus"/>
    <property type="evidence" value="ECO:0007669"/>
    <property type="project" value="UniProtKB-SubCell"/>
</dbReference>
<comment type="caution">
    <text evidence="10">The sequence shown here is derived from an EMBL/GenBank/DDBJ whole genome shotgun (WGS) entry which is preliminary data.</text>
</comment>
<feature type="chain" id="PRO_5027088552" description="Translin-associated protein X" evidence="9">
    <location>
        <begin position="17"/>
        <end position="332"/>
    </location>
</feature>
<evidence type="ECO:0000313" key="10">
    <source>
        <dbReference type="EMBL" id="GFG32605.1"/>
    </source>
</evidence>
<dbReference type="Gene3D" id="1.20.58.200">
    <property type="entry name" value="Translin, domain 2"/>
    <property type="match status" value="1"/>
</dbReference>
<dbReference type="GO" id="GO:0043565">
    <property type="term" value="F:sequence-specific DNA binding"/>
    <property type="evidence" value="ECO:0007669"/>
    <property type="project" value="InterPro"/>
</dbReference>
<evidence type="ECO:0000256" key="8">
    <source>
        <dbReference type="SAM" id="MobiDB-lite"/>
    </source>
</evidence>
<dbReference type="InterPro" id="IPR016068">
    <property type="entry name" value="Translin_N"/>
</dbReference>
<dbReference type="PANTHER" id="PTHR10741">
    <property type="entry name" value="TRANSLIN AND TRANSLIN ASSOCIATED PROTEIN X"/>
    <property type="match status" value="1"/>
</dbReference>
<evidence type="ECO:0000256" key="5">
    <source>
        <dbReference type="ARBA" id="ARBA00023242"/>
    </source>
</evidence>
<evidence type="ECO:0000256" key="4">
    <source>
        <dbReference type="ARBA" id="ARBA00022490"/>
    </source>
</evidence>
<dbReference type="FunFam" id="1.20.58.200:FF:000001">
    <property type="entry name" value="Translin-associated factor X"/>
    <property type="match status" value="1"/>
</dbReference>
<reference evidence="11" key="1">
    <citation type="submission" date="2020-01" db="EMBL/GenBank/DDBJ databases">
        <title>Draft genome sequence of the Termite Coptotermes fromosanus.</title>
        <authorList>
            <person name="Itakura S."/>
            <person name="Yosikawa Y."/>
            <person name="Umezawa K."/>
        </authorList>
    </citation>
    <scope>NUCLEOTIDE SEQUENCE [LARGE SCALE GENOMIC DNA]</scope>
</reference>
<dbReference type="SUPFAM" id="SSF74784">
    <property type="entry name" value="Translin"/>
    <property type="match status" value="1"/>
</dbReference>
<dbReference type="Pfam" id="PF01997">
    <property type="entry name" value="Translin"/>
    <property type="match status" value="1"/>
</dbReference>
<accession>A0A6L2PQ49</accession>
<feature type="compositionally biased region" description="Polar residues" evidence="8">
    <location>
        <begin position="201"/>
        <end position="212"/>
    </location>
</feature>
<keyword evidence="5" id="KW-0539">Nucleus</keyword>
<evidence type="ECO:0000256" key="2">
    <source>
        <dbReference type="ARBA" id="ARBA00004496"/>
    </source>
</evidence>
<feature type="signal peptide" evidence="9">
    <location>
        <begin position="1"/>
        <end position="16"/>
    </location>
</feature>
<keyword evidence="4" id="KW-0963">Cytoplasm</keyword>
<feature type="binding site" evidence="6">
    <location>
        <position position="238"/>
    </location>
    <ligand>
        <name>Mg(2+)</name>
        <dbReference type="ChEBI" id="CHEBI:18420"/>
    </ligand>
</feature>
<protein>
    <recommendedName>
        <fullName evidence="12">Translin-associated protein X</fullName>
    </recommendedName>
</protein>
<dbReference type="AlphaFoldDB" id="A0A6L2PQ49"/>
<evidence type="ECO:0008006" key="12">
    <source>
        <dbReference type="Google" id="ProtNLM"/>
    </source>
</evidence>
<dbReference type="Proteomes" id="UP000502823">
    <property type="component" value="Unassembled WGS sequence"/>
</dbReference>
<proteinExistence type="inferred from homology"/>
<dbReference type="CDD" id="cd14820">
    <property type="entry name" value="TRAX"/>
    <property type="match status" value="1"/>
</dbReference>
<dbReference type="Gene3D" id="1.20.58.190">
    <property type="entry name" value="Translin, domain 1"/>
    <property type="match status" value="1"/>
</dbReference>
<dbReference type="OrthoDB" id="31005at2759"/>
<feature type="cross-link" description="Glycyl lysine isopeptide (Lys-Gly) (interchain with G-Cter in SUMO2)" evidence="7">
    <location>
        <position position="320"/>
    </location>
</feature>
<comment type="subcellular location">
    <subcellularLocation>
        <location evidence="2">Cytoplasm</location>
    </subcellularLocation>
    <subcellularLocation>
        <location evidence="1">Nucleus</location>
    </subcellularLocation>
</comment>
<dbReference type="GO" id="GO:0046872">
    <property type="term" value="F:metal ion binding"/>
    <property type="evidence" value="ECO:0007669"/>
    <property type="project" value="UniProtKB-KW"/>
</dbReference>
<dbReference type="FunCoup" id="A0A6L2PQ49">
    <property type="interactions" value="1900"/>
</dbReference>
<name>A0A6L2PQ49_COPFO</name>
<keyword evidence="9" id="KW-0732">Signal</keyword>
<evidence type="ECO:0000256" key="9">
    <source>
        <dbReference type="SAM" id="SignalP"/>
    </source>
</evidence>
<feature type="region of interest" description="Disordered" evidence="8">
    <location>
        <begin position="188"/>
        <end position="214"/>
    </location>
</feature>
<gene>
    <name evidence="10" type="ORF">Cfor_12362</name>
</gene>